<protein>
    <submittedName>
        <fullName evidence="2">PTS IIA-like nitrogen-regulatory protein PtsN</fullName>
    </submittedName>
</protein>
<dbReference type="Pfam" id="PF00359">
    <property type="entry name" value="PTS_EIIA_2"/>
    <property type="match status" value="1"/>
</dbReference>
<reference evidence="2 3" key="1">
    <citation type="submission" date="2010-11" db="EMBL/GenBank/DDBJ databases">
        <title>Complete sequence of Halanaerobium sp. sapolanicus.</title>
        <authorList>
            <consortium name="US DOE Joint Genome Institute"/>
            <person name="Lucas S."/>
            <person name="Copeland A."/>
            <person name="Lapidus A."/>
            <person name="Cheng J.-F."/>
            <person name="Bruce D."/>
            <person name="Goodwin L."/>
            <person name="Pitluck S."/>
            <person name="Davenport K."/>
            <person name="Detter J.C."/>
            <person name="Han C."/>
            <person name="Tapia R."/>
            <person name="Land M."/>
            <person name="Hauser L."/>
            <person name="Jeffries C."/>
            <person name="Kyrpides N."/>
            <person name="Ivanova N."/>
            <person name="Mikhailova N."/>
            <person name="Begemann M.B."/>
            <person name="Mormile M.R."/>
            <person name="Wall J.D."/>
            <person name="Elias D.A."/>
            <person name="Woyke T."/>
        </authorList>
    </citation>
    <scope>NUCLEOTIDE SEQUENCE [LARGE SCALE GENOMIC DNA]</scope>
    <source>
        <strain evidence="3">sapolanicus</strain>
    </source>
</reference>
<dbReference type="KEGG" id="has:Halsa_0135"/>
<dbReference type="eggNOG" id="COG1762">
    <property type="taxonomic scope" value="Bacteria"/>
</dbReference>
<keyword evidence="3" id="KW-1185">Reference proteome</keyword>
<reference evidence="2 3" key="2">
    <citation type="journal article" date="2011" name="J. Bacteriol.">
        <title>Complete Genome Sequence of the Haloalkaliphilic, Hydrogen Producing Halanaerobium hydrogenoformans.</title>
        <authorList>
            <person name="Brown S.D."/>
            <person name="Begemann M.B."/>
            <person name="Mormile M.R."/>
            <person name="Wall J.D."/>
            <person name="Han C.S."/>
            <person name="Goodwin L.A."/>
            <person name="Pitluck S."/>
            <person name="Land M.L."/>
            <person name="Hauser L.J."/>
            <person name="Elias D.A."/>
        </authorList>
    </citation>
    <scope>NUCLEOTIDE SEQUENCE [LARGE SCALE GENOMIC DNA]</scope>
    <source>
        <strain evidence="3">sapolanicus</strain>
    </source>
</reference>
<dbReference type="Proteomes" id="UP000007434">
    <property type="component" value="Chromosome"/>
</dbReference>
<evidence type="ECO:0000313" key="3">
    <source>
        <dbReference type="Proteomes" id="UP000007434"/>
    </source>
</evidence>
<evidence type="ECO:0000313" key="2">
    <source>
        <dbReference type="EMBL" id="ADQ13625.1"/>
    </source>
</evidence>
<sequence>MAKIKKINLEDMISEKLIIFSNKANKKEDILLEMSELLSKNGYVKNSFYDGIKNREESFPTGLITPSGNVAIPHTDSEHVKKPAIAVAVLKSPVNFYRMDDASEKIEVDIIFMLAIKEKENQVGVISNLISAFKGSNLLGDLKKSNSKEEAFKYMKNNLE</sequence>
<gene>
    <name evidence="2" type="ordered locus">Halsa_0135</name>
</gene>
<dbReference type="AlphaFoldDB" id="E4RNF7"/>
<dbReference type="STRING" id="656519.Halsa_0135"/>
<organism evidence="2 3">
    <name type="scientific">Halanaerobium hydrogeniformans</name>
    <name type="common">Halanaerobium sp. (strain sapolanicus)</name>
    <dbReference type="NCBI Taxonomy" id="656519"/>
    <lineage>
        <taxon>Bacteria</taxon>
        <taxon>Bacillati</taxon>
        <taxon>Bacillota</taxon>
        <taxon>Clostridia</taxon>
        <taxon>Halanaerobiales</taxon>
        <taxon>Halanaerobiaceae</taxon>
        <taxon>Halanaerobium</taxon>
    </lineage>
</organism>
<dbReference type="InterPro" id="IPR016152">
    <property type="entry name" value="PTrfase/Anion_transptr"/>
</dbReference>
<dbReference type="InterPro" id="IPR002178">
    <property type="entry name" value="PTS_EIIA_type-2_dom"/>
</dbReference>
<dbReference type="PANTHER" id="PTHR47738:SF3">
    <property type="entry name" value="PHOSPHOTRANSFERASE SYSTEM MANNITOL_FRUCTOSE-SPECIFIC IIA DOMAIN CONTAINING PROTEIN"/>
    <property type="match status" value="1"/>
</dbReference>
<dbReference type="PANTHER" id="PTHR47738">
    <property type="entry name" value="PTS SYSTEM FRUCTOSE-LIKE EIIA COMPONENT-RELATED"/>
    <property type="match status" value="1"/>
</dbReference>
<accession>E4RNF7</accession>
<dbReference type="Gene3D" id="3.40.930.10">
    <property type="entry name" value="Mannitol-specific EII, Chain A"/>
    <property type="match status" value="1"/>
</dbReference>
<proteinExistence type="predicted"/>
<dbReference type="OrthoDB" id="370976at2"/>
<dbReference type="EMBL" id="CP002304">
    <property type="protein sequence ID" value="ADQ13625.1"/>
    <property type="molecule type" value="Genomic_DNA"/>
</dbReference>
<dbReference type="CDD" id="cd00211">
    <property type="entry name" value="PTS_IIA_fru"/>
    <property type="match status" value="1"/>
</dbReference>
<name>E4RNF7_HALHG</name>
<evidence type="ECO:0000259" key="1">
    <source>
        <dbReference type="PROSITE" id="PS51094"/>
    </source>
</evidence>
<dbReference type="InterPro" id="IPR051541">
    <property type="entry name" value="PTS_SugarTrans_NitroReg"/>
</dbReference>
<dbReference type="SUPFAM" id="SSF55804">
    <property type="entry name" value="Phoshotransferase/anion transport protein"/>
    <property type="match status" value="1"/>
</dbReference>
<dbReference type="HOGENOM" id="CLU_072531_6_0_9"/>
<feature type="domain" description="PTS EIIA type-2" evidence="1">
    <location>
        <begin position="11"/>
        <end position="158"/>
    </location>
</feature>
<dbReference type="PROSITE" id="PS51094">
    <property type="entry name" value="PTS_EIIA_TYPE_2"/>
    <property type="match status" value="1"/>
</dbReference>
<dbReference type="RefSeq" id="WP_013404731.1">
    <property type="nucleotide sequence ID" value="NC_014654.1"/>
</dbReference>